<dbReference type="Proteomes" id="UP000271010">
    <property type="component" value="Unassembled WGS sequence"/>
</dbReference>
<comment type="caution">
    <text evidence="1">The sequence shown here is derived from an EMBL/GenBank/DDBJ whole genome shotgun (WGS) entry which is preliminary data.</text>
</comment>
<dbReference type="SUPFAM" id="SSF47413">
    <property type="entry name" value="lambda repressor-like DNA-binding domains"/>
    <property type="match status" value="1"/>
</dbReference>
<reference evidence="1 2" key="1">
    <citation type="submission" date="2018-11" db="EMBL/GenBank/DDBJ databases">
        <title>Rufibacter latericius sp. nov., isolated from water in Baiyang Lake.</title>
        <authorList>
            <person name="Yang Y."/>
        </authorList>
    </citation>
    <scope>NUCLEOTIDE SEQUENCE [LARGE SCALE GENOMIC DNA]</scope>
    <source>
        <strain evidence="1 2">MCC P1</strain>
    </source>
</reference>
<organism evidence="1 2">
    <name type="scientific">Rufibacter immobilis</name>
    <dbReference type="NCBI Taxonomy" id="1348778"/>
    <lineage>
        <taxon>Bacteria</taxon>
        <taxon>Pseudomonadati</taxon>
        <taxon>Bacteroidota</taxon>
        <taxon>Cytophagia</taxon>
        <taxon>Cytophagales</taxon>
        <taxon>Hymenobacteraceae</taxon>
        <taxon>Rufibacter</taxon>
    </lineage>
</organism>
<evidence type="ECO:0000313" key="1">
    <source>
        <dbReference type="EMBL" id="RNI28389.1"/>
    </source>
</evidence>
<gene>
    <name evidence="1" type="ORF">EFA69_14530</name>
</gene>
<dbReference type="InterPro" id="IPR001387">
    <property type="entry name" value="Cro/C1-type_HTH"/>
</dbReference>
<dbReference type="CDD" id="cd00093">
    <property type="entry name" value="HTH_XRE"/>
    <property type="match status" value="1"/>
</dbReference>
<name>A0A3M9MSC8_9BACT</name>
<evidence type="ECO:0000313" key="2">
    <source>
        <dbReference type="Proteomes" id="UP000271010"/>
    </source>
</evidence>
<dbReference type="GO" id="GO:0003677">
    <property type="term" value="F:DNA binding"/>
    <property type="evidence" value="ECO:0007669"/>
    <property type="project" value="InterPro"/>
</dbReference>
<protein>
    <submittedName>
        <fullName evidence="1">XRE family transcriptional regulator</fullName>
    </submittedName>
</protein>
<keyword evidence="2" id="KW-1185">Reference proteome</keyword>
<dbReference type="AlphaFoldDB" id="A0A3M9MSC8"/>
<sequence length="399" mass="46637">MMLEIYQLLNNPSPLSLHRILEDRRDAMGLNNFQMAKILGVDKSTLNRQMEKLGNGNVNSVDFFLILKLCQFLGIRIEDASKLFVASLPPDNIKELEMARKANYIMSNFDVKGLKDQGFIDTATDFERIEERILKFFGLSSIFHYGTEVGAVAFSRTKSTSHDKMREFWVRSAIFQFEKIDNPNEYNPDTLLSLIPKMAPYTRYVEKGFHHVIQALYNIGVTVIVQSYLAKTQVRGGTFVVKGKPCIVITDFNKSYPHLWFALMHELYHVYYDFEQLKSLKYHLTGEAQSDLYLFREDYADMFGWEMLFPKEKRKYIKHMIKSEAYVHAYAKENMVHHGIIYASYCEERLSEDSKNEFGFYRPMFGSSEKALQYVKCQPWNKDSLLEEIEKIKKSFVVQ</sequence>
<proteinExistence type="predicted"/>
<dbReference type="InterPro" id="IPR010982">
    <property type="entry name" value="Lambda_DNA-bd_dom_sf"/>
</dbReference>
<dbReference type="EMBL" id="RJJE01000017">
    <property type="protein sequence ID" value="RNI28389.1"/>
    <property type="molecule type" value="Genomic_DNA"/>
</dbReference>
<accession>A0A3M9MSC8</accession>
<dbReference type="OrthoDB" id="9796786at2"/>